<dbReference type="Pfam" id="PF09931">
    <property type="entry name" value="Phage_phiJL001_Gp84_N"/>
    <property type="match status" value="1"/>
</dbReference>
<evidence type="ECO:0000313" key="2">
    <source>
        <dbReference type="EMBL" id="MSU89010.1"/>
    </source>
</evidence>
<dbReference type="InterPro" id="IPR018964">
    <property type="entry name" value="Phage_phiJL001_Gp84_C"/>
</dbReference>
<sequence>MAGAETLKARLAEGATRLARCWEICRKDGTRLGFTDHDCALEFDGLVFEANAGLDAGTLERSIGLSVDNVQAVGALRSDRVSEADILAGRYDGAEVRQWLVDWSDPDARLELFRGSLGEIRTGSGRFEAELRGLSEALNHPVGRAYLKTCDRELGDAKCGVDLDDPRFSTLGAVAEVGDRRALTFYPGAEFDPGWFEGGALTWTDGANAGLDGLVRADRASGAGRELTLWAEAKAGIRPGDRFRVVAGCDKHIRTCRAKFANALNFRGFPYMPGDDWVTAYPRQGATGGETARYWAEARDE</sequence>
<dbReference type="Pfam" id="PF09356">
    <property type="entry name" value="Phage_BR0599"/>
    <property type="match status" value="1"/>
</dbReference>
<dbReference type="NCBIfam" id="TIGR02218">
    <property type="entry name" value="phg_TIGR02218"/>
    <property type="match status" value="1"/>
</dbReference>
<dbReference type="RefSeq" id="WP_154445472.1">
    <property type="nucleotide sequence ID" value="NZ_WIND01000002.1"/>
</dbReference>
<feature type="domain" description="Bacteriophage phiJL001 Gp84 C-terminal" evidence="1">
    <location>
        <begin position="194"/>
        <end position="276"/>
    </location>
</feature>
<comment type="caution">
    <text evidence="2">The sequence shown here is derived from an EMBL/GenBank/DDBJ whole genome shotgun (WGS) entry which is preliminary data.</text>
</comment>
<dbReference type="Proteomes" id="UP000474957">
    <property type="component" value="Unassembled WGS sequence"/>
</dbReference>
<reference evidence="2 3" key="1">
    <citation type="submission" date="2019-10" db="EMBL/GenBank/DDBJ databases">
        <title>Cognatihalovulum marinum gen. nov. sp. nov., a new member of the family Rhodobacteraceae isolated from deep seawater of the Northwest Indian Ocean.</title>
        <authorList>
            <person name="Ruan C."/>
            <person name="Wang J."/>
            <person name="Zheng X."/>
            <person name="Song L."/>
            <person name="Zhu Y."/>
            <person name="Huang Y."/>
            <person name="Lu Z."/>
            <person name="Du W."/>
            <person name="Huang L."/>
            <person name="Dai X."/>
        </authorList>
    </citation>
    <scope>NUCLEOTIDE SEQUENCE [LARGE SCALE GENOMIC DNA]</scope>
    <source>
        <strain evidence="2 3">2CG4</strain>
    </source>
</reference>
<protein>
    <submittedName>
        <fullName evidence="2">DUF2163 domain-containing protein</fullName>
    </submittedName>
</protein>
<proteinExistence type="predicted"/>
<accession>A0A6L5YYM6</accession>
<evidence type="ECO:0000259" key="1">
    <source>
        <dbReference type="Pfam" id="PF09356"/>
    </source>
</evidence>
<keyword evidence="3" id="KW-1185">Reference proteome</keyword>
<evidence type="ECO:0000313" key="3">
    <source>
        <dbReference type="Proteomes" id="UP000474957"/>
    </source>
</evidence>
<dbReference type="InterPro" id="IPR011928">
    <property type="entry name" value="Phage_phiJL001_Gp84"/>
</dbReference>
<organism evidence="2 3">
    <name type="scientific">Halovulum marinum</name>
    <dbReference type="NCBI Taxonomy" id="2662447"/>
    <lineage>
        <taxon>Bacteria</taxon>
        <taxon>Pseudomonadati</taxon>
        <taxon>Pseudomonadota</taxon>
        <taxon>Alphaproteobacteria</taxon>
        <taxon>Rhodobacterales</taxon>
        <taxon>Paracoccaceae</taxon>
        <taxon>Halovulum</taxon>
    </lineage>
</organism>
<gene>
    <name evidence="2" type="ORF">GE300_05140</name>
</gene>
<dbReference type="AlphaFoldDB" id="A0A6L5YYM6"/>
<name>A0A6L5YYM6_9RHOB</name>
<dbReference type="EMBL" id="WIND01000002">
    <property type="protein sequence ID" value="MSU89010.1"/>
    <property type="molecule type" value="Genomic_DNA"/>
</dbReference>